<evidence type="ECO:0000313" key="9">
    <source>
        <dbReference type="EMBL" id="MBD2317249.1"/>
    </source>
</evidence>
<evidence type="ECO:0000256" key="6">
    <source>
        <dbReference type="ARBA" id="ARBA00022841"/>
    </source>
</evidence>
<comment type="subcellular location">
    <subcellularLocation>
        <location evidence="1">Periplasm</location>
    </subcellularLocation>
</comment>
<dbReference type="InterPro" id="IPR031811">
    <property type="entry name" value="ALGX/ALGJ_SGNH-like"/>
</dbReference>
<keyword evidence="3" id="KW-0808">Transferase</keyword>
<evidence type="ECO:0000256" key="2">
    <source>
        <dbReference type="ARBA" id="ARBA00005182"/>
    </source>
</evidence>
<accession>A0ABR8CCN4</accession>
<comment type="caution">
    <text evidence="9">The sequence shown here is derived from an EMBL/GenBank/DDBJ whole genome shotgun (WGS) entry which is preliminary data.</text>
</comment>
<dbReference type="EMBL" id="JACJQY010000013">
    <property type="protein sequence ID" value="MBD2317249.1"/>
    <property type="molecule type" value="Genomic_DNA"/>
</dbReference>
<dbReference type="Pfam" id="PF16822">
    <property type="entry name" value="ALGX"/>
    <property type="match status" value="1"/>
</dbReference>
<comment type="pathway">
    <text evidence="2">Glycan biosynthesis; alginate biosynthesis.</text>
</comment>
<dbReference type="RefSeq" id="WP_190578103.1">
    <property type="nucleotide sequence ID" value="NZ_CAWPQU010000005.1"/>
</dbReference>
<evidence type="ECO:0000256" key="4">
    <source>
        <dbReference type="ARBA" id="ARBA00022729"/>
    </source>
</evidence>
<evidence type="ECO:0000313" key="10">
    <source>
        <dbReference type="Proteomes" id="UP000618445"/>
    </source>
</evidence>
<reference evidence="9 10" key="1">
    <citation type="journal article" date="2020" name="ISME J.">
        <title>Comparative genomics reveals insights into cyanobacterial evolution and habitat adaptation.</title>
        <authorList>
            <person name="Chen M.Y."/>
            <person name="Teng W.K."/>
            <person name="Zhao L."/>
            <person name="Hu C.X."/>
            <person name="Zhou Y.K."/>
            <person name="Han B.P."/>
            <person name="Song L.R."/>
            <person name="Shu W.S."/>
        </authorList>
    </citation>
    <scope>NUCLEOTIDE SEQUENCE [LARGE SCALE GENOMIC DNA]</scope>
    <source>
        <strain evidence="9 10">FACHB-1050</strain>
    </source>
</reference>
<keyword evidence="7" id="KW-1133">Transmembrane helix</keyword>
<keyword evidence="4" id="KW-0732">Signal</keyword>
<evidence type="ECO:0000256" key="3">
    <source>
        <dbReference type="ARBA" id="ARBA00022679"/>
    </source>
</evidence>
<dbReference type="Proteomes" id="UP000618445">
    <property type="component" value="Unassembled WGS sequence"/>
</dbReference>
<keyword evidence="5" id="KW-0574">Periplasm</keyword>
<keyword evidence="10" id="KW-1185">Reference proteome</keyword>
<dbReference type="SUPFAM" id="SSF52266">
    <property type="entry name" value="SGNH hydrolase"/>
    <property type="match status" value="1"/>
</dbReference>
<feature type="transmembrane region" description="Helical" evidence="7">
    <location>
        <begin position="17"/>
        <end position="35"/>
    </location>
</feature>
<feature type="domain" description="AlgX/AlgJ SGNH hydrolase-like" evidence="8">
    <location>
        <begin position="99"/>
        <end position="283"/>
    </location>
</feature>
<gene>
    <name evidence="9" type="ORF">H6G05_10375</name>
</gene>
<evidence type="ECO:0000256" key="5">
    <source>
        <dbReference type="ARBA" id="ARBA00022764"/>
    </source>
</evidence>
<evidence type="ECO:0000259" key="8">
    <source>
        <dbReference type="Pfam" id="PF16822"/>
    </source>
</evidence>
<keyword evidence="6" id="KW-0016">Alginate biosynthesis</keyword>
<organism evidence="9 10">
    <name type="scientific">Phormidium tenue FACHB-1050</name>
    <dbReference type="NCBI Taxonomy" id="2692857"/>
    <lineage>
        <taxon>Bacteria</taxon>
        <taxon>Bacillati</taxon>
        <taxon>Cyanobacteriota</taxon>
        <taxon>Cyanophyceae</taxon>
        <taxon>Oscillatoriophycideae</taxon>
        <taxon>Oscillatoriales</taxon>
        <taxon>Oscillatoriaceae</taxon>
        <taxon>Phormidium</taxon>
    </lineage>
</organism>
<evidence type="ECO:0000256" key="1">
    <source>
        <dbReference type="ARBA" id="ARBA00004418"/>
    </source>
</evidence>
<name>A0ABR8CCN4_9CYAN</name>
<sequence length="374" mass="44313">MQTEQRNNKVARTFDNLLIATFIIGLFLPLVLTHNRKESITEKRKLADFPKLELSQKALIKFPSQFELFFNDHFGLRDQLTQIYSFYSILLKSSSNPKVLIGLEDWLFYVNPAEGNSLEDYRRNDPLTLEELRSWKIGLEEKHAWLKQQGIPYIFVVVPDKYSIYPEYIPKHIRQVGKQTRLDQLIEYMKNSAVPVLDLRPRLLQAKQQGQLFYKTDTHWNDFGAAIAQYEILRAIQKFYPNLNPRNYAWQDFRLTEYKSGDIANMLNISYFLKEMVPELRQPLPICDQHIVEKHPEDQMKATFFTDCLADAPRALIFRDSFFIALQPYISQHFAKTVYVWEWPDLNLIKKYQQSNQPNIVIEARVERHLKFIK</sequence>
<evidence type="ECO:0000256" key="7">
    <source>
        <dbReference type="SAM" id="Phobius"/>
    </source>
</evidence>
<keyword evidence="7" id="KW-0812">Transmembrane</keyword>
<protein>
    <recommendedName>
        <fullName evidence="8">AlgX/AlgJ SGNH hydrolase-like domain-containing protein</fullName>
    </recommendedName>
</protein>
<keyword evidence="7" id="KW-0472">Membrane</keyword>
<proteinExistence type="predicted"/>